<reference evidence="1 2" key="1">
    <citation type="submission" date="2020-04" db="EMBL/GenBank/DDBJ databases">
        <title>Flammeovirgaceae bacterium KN852 isolated from deep sea.</title>
        <authorList>
            <person name="Zhang D.-C."/>
        </authorList>
    </citation>
    <scope>NUCLEOTIDE SEQUENCE [LARGE SCALE GENOMIC DNA]</scope>
    <source>
        <strain evidence="1 2">KN852</strain>
    </source>
</reference>
<evidence type="ECO:0000313" key="1">
    <source>
        <dbReference type="EMBL" id="NMM49634.1"/>
    </source>
</evidence>
<dbReference type="RefSeq" id="WP_169682938.1">
    <property type="nucleotide sequence ID" value="NZ_JABBNU010000009.1"/>
</dbReference>
<evidence type="ECO:0000313" key="2">
    <source>
        <dbReference type="Proteomes" id="UP000559010"/>
    </source>
</evidence>
<keyword evidence="2" id="KW-1185">Reference proteome</keyword>
<proteinExistence type="predicted"/>
<protein>
    <submittedName>
        <fullName evidence="1">DUF4421 domain-containing protein</fullName>
    </submittedName>
</protein>
<accession>A0A848J593</accession>
<comment type="caution">
    <text evidence="1">The sequence shown here is derived from an EMBL/GenBank/DDBJ whole genome shotgun (WGS) entry which is preliminary data.</text>
</comment>
<dbReference type="AlphaFoldDB" id="A0A848J593"/>
<dbReference type="Pfam" id="PF14391">
    <property type="entry name" value="DUF4421"/>
    <property type="match status" value="1"/>
</dbReference>
<gene>
    <name evidence="1" type="ORF">HH304_14595</name>
</gene>
<dbReference type="EMBL" id="JABBNU010000009">
    <property type="protein sequence ID" value="NMM49634.1"/>
    <property type="molecule type" value="Genomic_DNA"/>
</dbReference>
<name>A0A848J593_9BACT</name>
<organism evidence="1 2">
    <name type="scientific">Marinigracilibium pacificum</name>
    <dbReference type="NCBI Taxonomy" id="2729599"/>
    <lineage>
        <taxon>Bacteria</taxon>
        <taxon>Pseudomonadati</taxon>
        <taxon>Bacteroidota</taxon>
        <taxon>Cytophagia</taxon>
        <taxon>Cytophagales</taxon>
        <taxon>Flammeovirgaceae</taxon>
        <taxon>Marinigracilibium</taxon>
    </lineage>
</organism>
<sequence length="339" mass="38691">MRQLLVVFIFLSFIGYAQEEEDTIKSSRSQYVERFDEYLYVKGLLGNRSLNISLETDDQQTIQYRPNGNGLIGFGGYAFDLAFELTFRLPQKDDGKKAQTYGNTDYRDLQLNIYSNHFGIDFYHQKYKGFYISNADQINANWKNGDPHPRRSDLSVRNINVSGFWLQNGNKFSYKSSFNQTERQKESAGSFLVGASIGSIIVEADSAINTIPNNDFSPTVKYSGGKFTTLTFFPGYTHNFVWKELYLNMTLGAGAGLQWQKYPFDGKEVRNTQIRGAIRGRAAFGYNGDKIFTGTSVVFQNANANTRNVNLNVSSWNFKLFMGYRIPEFGIFKKKILPF</sequence>
<dbReference type="Proteomes" id="UP000559010">
    <property type="component" value="Unassembled WGS sequence"/>
</dbReference>
<dbReference type="InterPro" id="IPR025535">
    <property type="entry name" value="DUF4421"/>
</dbReference>